<evidence type="ECO:0000256" key="1">
    <source>
        <dbReference type="ARBA" id="ARBA00004123"/>
    </source>
</evidence>
<evidence type="ECO:0000256" key="2">
    <source>
        <dbReference type="ARBA" id="ARBA00006678"/>
    </source>
</evidence>
<dbReference type="GO" id="GO:0000177">
    <property type="term" value="C:cytoplasmic exosome (RNase complex)"/>
    <property type="evidence" value="ECO:0007669"/>
    <property type="project" value="TreeGrafter"/>
</dbReference>
<organism evidence="7 8">
    <name type="scientific">Aulographum hederae CBS 113979</name>
    <dbReference type="NCBI Taxonomy" id="1176131"/>
    <lineage>
        <taxon>Eukaryota</taxon>
        <taxon>Fungi</taxon>
        <taxon>Dikarya</taxon>
        <taxon>Ascomycota</taxon>
        <taxon>Pezizomycotina</taxon>
        <taxon>Dothideomycetes</taxon>
        <taxon>Pleosporomycetidae</taxon>
        <taxon>Aulographales</taxon>
        <taxon>Aulographaceae</taxon>
    </lineage>
</organism>
<keyword evidence="5" id="KW-0539">Nucleus</keyword>
<dbReference type="PANTHER" id="PTHR11953:SF1">
    <property type="entry name" value="EXOSOME COMPLEX COMPONENT RRP46"/>
    <property type="match status" value="1"/>
</dbReference>
<evidence type="ECO:0000313" key="7">
    <source>
        <dbReference type="EMBL" id="KAF1982435.1"/>
    </source>
</evidence>
<dbReference type="Gene3D" id="3.30.230.70">
    <property type="entry name" value="GHMP Kinase, N-terminal domain"/>
    <property type="match status" value="1"/>
</dbReference>
<dbReference type="PANTHER" id="PTHR11953">
    <property type="entry name" value="EXOSOME COMPLEX COMPONENT"/>
    <property type="match status" value="1"/>
</dbReference>
<evidence type="ECO:0000256" key="4">
    <source>
        <dbReference type="ARBA" id="ARBA00022835"/>
    </source>
</evidence>
<comment type="similarity">
    <text evidence="2">Belongs to the RNase PH family.</text>
</comment>
<evidence type="ECO:0000313" key="8">
    <source>
        <dbReference type="Proteomes" id="UP000800041"/>
    </source>
</evidence>
<accession>A0A6G1GNC4</accession>
<dbReference type="OrthoDB" id="27298at2759"/>
<dbReference type="InterPro" id="IPR020568">
    <property type="entry name" value="Ribosomal_Su5_D2-typ_SF"/>
</dbReference>
<dbReference type="AlphaFoldDB" id="A0A6G1GNC4"/>
<reference evidence="7" key="1">
    <citation type="journal article" date="2020" name="Stud. Mycol.">
        <title>101 Dothideomycetes genomes: a test case for predicting lifestyles and emergence of pathogens.</title>
        <authorList>
            <person name="Haridas S."/>
            <person name="Albert R."/>
            <person name="Binder M."/>
            <person name="Bloem J."/>
            <person name="Labutti K."/>
            <person name="Salamov A."/>
            <person name="Andreopoulos B."/>
            <person name="Baker S."/>
            <person name="Barry K."/>
            <person name="Bills G."/>
            <person name="Bluhm B."/>
            <person name="Cannon C."/>
            <person name="Castanera R."/>
            <person name="Culley D."/>
            <person name="Daum C."/>
            <person name="Ezra D."/>
            <person name="Gonzalez J."/>
            <person name="Henrissat B."/>
            <person name="Kuo A."/>
            <person name="Liang C."/>
            <person name="Lipzen A."/>
            <person name="Lutzoni F."/>
            <person name="Magnuson J."/>
            <person name="Mondo S."/>
            <person name="Nolan M."/>
            <person name="Ohm R."/>
            <person name="Pangilinan J."/>
            <person name="Park H.-J."/>
            <person name="Ramirez L."/>
            <person name="Alfaro M."/>
            <person name="Sun H."/>
            <person name="Tritt A."/>
            <person name="Yoshinaga Y."/>
            <person name="Zwiers L.-H."/>
            <person name="Turgeon B."/>
            <person name="Goodwin S."/>
            <person name="Spatafora J."/>
            <person name="Crous P."/>
            <person name="Grigoriev I."/>
        </authorList>
    </citation>
    <scope>NUCLEOTIDE SEQUENCE</scope>
    <source>
        <strain evidence="7">CBS 113979</strain>
    </source>
</reference>
<protein>
    <recommendedName>
        <fullName evidence="6">Exoribonuclease phosphorolytic domain-containing protein</fullName>
    </recommendedName>
</protein>
<dbReference type="GO" id="GO:0005730">
    <property type="term" value="C:nucleolus"/>
    <property type="evidence" value="ECO:0007669"/>
    <property type="project" value="TreeGrafter"/>
</dbReference>
<name>A0A6G1GNC4_9PEZI</name>
<dbReference type="Pfam" id="PF01138">
    <property type="entry name" value="RNase_PH"/>
    <property type="match status" value="1"/>
</dbReference>
<dbReference type="GO" id="GO:0000176">
    <property type="term" value="C:nuclear exosome (RNase complex)"/>
    <property type="evidence" value="ECO:0007669"/>
    <property type="project" value="UniProtKB-ARBA"/>
</dbReference>
<dbReference type="GO" id="GO:0071028">
    <property type="term" value="P:nuclear mRNA surveillance"/>
    <property type="evidence" value="ECO:0007669"/>
    <property type="project" value="TreeGrafter"/>
</dbReference>
<dbReference type="InterPro" id="IPR001247">
    <property type="entry name" value="ExoRNase_PH_dom1"/>
</dbReference>
<dbReference type="InterPro" id="IPR050080">
    <property type="entry name" value="RNase_PH"/>
</dbReference>
<proteinExistence type="inferred from homology"/>
<evidence type="ECO:0000256" key="3">
    <source>
        <dbReference type="ARBA" id="ARBA00022552"/>
    </source>
</evidence>
<dbReference type="GO" id="GO:0071051">
    <property type="term" value="P:poly(A)-dependent snoRNA 3'-end processing"/>
    <property type="evidence" value="ECO:0007669"/>
    <property type="project" value="TreeGrafter"/>
</dbReference>
<dbReference type="GO" id="GO:0034475">
    <property type="term" value="P:U4 snRNA 3'-end processing"/>
    <property type="evidence" value="ECO:0007669"/>
    <property type="project" value="TreeGrafter"/>
</dbReference>
<feature type="domain" description="Exoribonuclease phosphorolytic" evidence="6">
    <location>
        <begin position="14"/>
        <end position="99"/>
    </location>
</feature>
<dbReference type="GO" id="GO:0003723">
    <property type="term" value="F:RNA binding"/>
    <property type="evidence" value="ECO:0007669"/>
    <property type="project" value="TreeGrafter"/>
</dbReference>
<dbReference type="SUPFAM" id="SSF54211">
    <property type="entry name" value="Ribosomal protein S5 domain 2-like"/>
    <property type="match status" value="1"/>
</dbReference>
<gene>
    <name evidence="7" type="ORF">K402DRAFT_424543</name>
</gene>
<evidence type="ECO:0000259" key="6">
    <source>
        <dbReference type="Pfam" id="PF01138"/>
    </source>
</evidence>
<dbReference type="GO" id="GO:0016075">
    <property type="term" value="P:rRNA catabolic process"/>
    <property type="evidence" value="ECO:0007669"/>
    <property type="project" value="TreeGrafter"/>
</dbReference>
<dbReference type="Proteomes" id="UP000800041">
    <property type="component" value="Unassembled WGS sequence"/>
</dbReference>
<evidence type="ECO:0000256" key="5">
    <source>
        <dbReference type="ARBA" id="ARBA00023242"/>
    </source>
</evidence>
<sequence length="299" mass="31823">MPAATATLGPLCSDGSATYTSPEGYTITGAVNGPIEVQRRDELPEEATIEVNIRPANGVGTTRERHLESLLHSTLRSIILTHTFPRTLIQLTLQIVSTPDKMGYGGSRYLNLSSSLPLLPSLLQTALLTLLSGAIPLRTTYTSTLLAVSPAPSPSEKPTIHTSLITPQCLASATSLHVFTFTPAGDLLLAESEGSFDIETWERVYERAEAVCIGDGEGVAGVAGEGDEKAGANVKGLQGMEIDSEEEEEDEGGVRLLDAGVEEAAPAVSKKETPQNLGGWVKGVVEAKVKEDMRWKNRN</sequence>
<comment type="subcellular location">
    <subcellularLocation>
        <location evidence="1">Nucleus</location>
    </subcellularLocation>
</comment>
<dbReference type="GO" id="GO:0006364">
    <property type="term" value="P:rRNA processing"/>
    <property type="evidence" value="ECO:0007669"/>
    <property type="project" value="UniProtKB-KW"/>
</dbReference>
<keyword evidence="3" id="KW-0698">rRNA processing</keyword>
<dbReference type="InterPro" id="IPR027408">
    <property type="entry name" value="PNPase/RNase_PH_dom_sf"/>
</dbReference>
<dbReference type="EMBL" id="ML977184">
    <property type="protein sequence ID" value="KAF1982435.1"/>
    <property type="molecule type" value="Genomic_DNA"/>
</dbReference>
<keyword evidence="4" id="KW-0271">Exosome</keyword>
<keyword evidence="8" id="KW-1185">Reference proteome</keyword>